<name>A0A4Q9MWK9_9APHY</name>
<dbReference type="Proteomes" id="UP000292957">
    <property type="component" value="Unassembled WGS sequence"/>
</dbReference>
<feature type="compositionally biased region" description="Low complexity" evidence="1">
    <location>
        <begin position="91"/>
        <end position="103"/>
    </location>
</feature>
<evidence type="ECO:0000256" key="1">
    <source>
        <dbReference type="SAM" id="MobiDB-lite"/>
    </source>
</evidence>
<organism evidence="2">
    <name type="scientific">Dichomitus squalens</name>
    <dbReference type="NCBI Taxonomy" id="114155"/>
    <lineage>
        <taxon>Eukaryota</taxon>
        <taxon>Fungi</taxon>
        <taxon>Dikarya</taxon>
        <taxon>Basidiomycota</taxon>
        <taxon>Agaricomycotina</taxon>
        <taxon>Agaricomycetes</taxon>
        <taxon>Polyporales</taxon>
        <taxon>Polyporaceae</taxon>
        <taxon>Dichomitus</taxon>
    </lineage>
</organism>
<gene>
    <name evidence="2" type="ORF">BD311DRAFT_32449</name>
</gene>
<sequence>MFPHLRLTLTLGSMTSQSGVRPDARPMLPSPTTSCSNRAVVARFSHCILPGPPSDVLTYRGSSSHTAACASHRHLIITTAQSIRRPKLSRSRPSGPSSSASTSHLARYLLKSPRTMSSTRIPLLFVRQNEYERIPF</sequence>
<dbReference type="EMBL" id="ML143395">
    <property type="protein sequence ID" value="TBU32420.1"/>
    <property type="molecule type" value="Genomic_DNA"/>
</dbReference>
<protein>
    <submittedName>
        <fullName evidence="2">Uncharacterized protein</fullName>
    </submittedName>
</protein>
<reference evidence="2" key="1">
    <citation type="submission" date="2019-01" db="EMBL/GenBank/DDBJ databases">
        <title>Draft genome sequences of three monokaryotic isolates of the white-rot basidiomycete fungus Dichomitus squalens.</title>
        <authorList>
            <consortium name="DOE Joint Genome Institute"/>
            <person name="Lopez S.C."/>
            <person name="Andreopoulos B."/>
            <person name="Pangilinan J."/>
            <person name="Lipzen A."/>
            <person name="Riley R."/>
            <person name="Ahrendt S."/>
            <person name="Ng V."/>
            <person name="Barry K."/>
            <person name="Daum C."/>
            <person name="Grigoriev I.V."/>
            <person name="Hilden K.S."/>
            <person name="Makela M.R."/>
            <person name="de Vries R.P."/>
        </authorList>
    </citation>
    <scope>NUCLEOTIDE SEQUENCE [LARGE SCALE GENOMIC DNA]</scope>
    <source>
        <strain evidence="2">OM18370.1</strain>
    </source>
</reference>
<proteinExistence type="predicted"/>
<accession>A0A4Q9MWK9</accession>
<feature type="region of interest" description="Disordered" evidence="1">
    <location>
        <begin position="13"/>
        <end position="32"/>
    </location>
</feature>
<evidence type="ECO:0000313" key="2">
    <source>
        <dbReference type="EMBL" id="TBU32420.1"/>
    </source>
</evidence>
<feature type="region of interest" description="Disordered" evidence="1">
    <location>
        <begin position="82"/>
        <end position="103"/>
    </location>
</feature>
<dbReference type="AlphaFoldDB" id="A0A4Q9MWK9"/>